<geneLocation type="plasmid" evidence="1 2">
    <name>pRUNSL01</name>
</geneLocation>
<reference evidence="1 2" key="2">
    <citation type="journal article" date="2012" name="Stand. Genomic Sci.">
        <title>Complete genome sequence of the aquatic bacterium Runella slithyformis type strain (LSU 4(T)).</title>
        <authorList>
            <person name="Copeland A."/>
            <person name="Zhang X."/>
            <person name="Misra M."/>
            <person name="Lapidus A."/>
            <person name="Nolan M."/>
            <person name="Lucas S."/>
            <person name="Deshpande S."/>
            <person name="Cheng J.F."/>
            <person name="Tapia R."/>
            <person name="Goodwin L.A."/>
            <person name="Pitluck S."/>
            <person name="Liolios K."/>
            <person name="Pagani I."/>
            <person name="Ivanova N."/>
            <person name="Mikhailova N."/>
            <person name="Pati A."/>
            <person name="Chen A."/>
            <person name="Palaniappan K."/>
            <person name="Land M."/>
            <person name="Hauser L."/>
            <person name="Pan C."/>
            <person name="Jeffries C.D."/>
            <person name="Detter J.C."/>
            <person name="Brambilla E.M."/>
            <person name="Rohde M."/>
            <person name="Djao O.D."/>
            <person name="Goker M."/>
            <person name="Sikorski J."/>
            <person name="Tindall B.J."/>
            <person name="Woyke T."/>
            <person name="Bristow J."/>
            <person name="Eisen J.A."/>
            <person name="Markowitz V."/>
            <person name="Hugenholtz P."/>
            <person name="Kyrpides N.C."/>
            <person name="Klenk H.P."/>
            <person name="Mavromatis K."/>
        </authorList>
    </citation>
    <scope>NUCLEOTIDE SEQUENCE [LARGE SCALE GENOMIC DNA]</scope>
    <source>
        <strain evidence="2">ATCC 29530 / DSM 19594 / LMG 11500 / NCIMB 11436 / LSU 4</strain>
    </source>
</reference>
<proteinExistence type="predicted"/>
<keyword evidence="2" id="KW-1185">Reference proteome</keyword>
<dbReference type="RefSeq" id="WP_013921621.1">
    <property type="nucleotide sequence ID" value="NC_015693.1"/>
</dbReference>
<organism evidence="1 2">
    <name type="scientific">Runella slithyformis (strain ATCC 29530 / DSM 19594 / LMG 11500 / NCIMB 11436 / LSU 4)</name>
    <dbReference type="NCBI Taxonomy" id="761193"/>
    <lineage>
        <taxon>Bacteria</taxon>
        <taxon>Pseudomonadati</taxon>
        <taxon>Bacteroidota</taxon>
        <taxon>Cytophagia</taxon>
        <taxon>Cytophagales</taxon>
        <taxon>Spirosomataceae</taxon>
        <taxon>Runella</taxon>
    </lineage>
</organism>
<dbReference type="Proteomes" id="UP000000493">
    <property type="component" value="Plasmid pRUNSL01"/>
</dbReference>
<evidence type="ECO:0000313" key="2">
    <source>
        <dbReference type="Proteomes" id="UP000000493"/>
    </source>
</evidence>
<accession>A0A7U3ZRC5</accession>
<evidence type="ECO:0000313" key="1">
    <source>
        <dbReference type="EMBL" id="AEI51950.1"/>
    </source>
</evidence>
<keyword evidence="1" id="KW-0614">Plasmid</keyword>
<sequence>MQYNEADFVAYALKETNIRVVARNGKYFELENGFQIEVEGRDLYRLSHEGWVISPFDDIGKMCNFLKVNLNSHQ</sequence>
<reference evidence="2" key="1">
    <citation type="submission" date="2011-06" db="EMBL/GenBank/DDBJ databases">
        <title>The complete genome of plasmid 1 of Runella slithyformis DSM 19594.</title>
        <authorList>
            <consortium name="US DOE Joint Genome Institute (JGI-PGF)"/>
            <person name="Lucas S."/>
            <person name="Han J."/>
            <person name="Lapidus A."/>
            <person name="Bruce D."/>
            <person name="Goodwin L."/>
            <person name="Pitluck S."/>
            <person name="Peters L."/>
            <person name="Kyrpides N."/>
            <person name="Mavromatis K."/>
            <person name="Ivanova N."/>
            <person name="Ovchinnikova G."/>
            <person name="Zhang X."/>
            <person name="Misra M."/>
            <person name="Detter J.C."/>
            <person name="Tapia R."/>
            <person name="Han C."/>
            <person name="Land M."/>
            <person name="Hauser L."/>
            <person name="Markowitz V."/>
            <person name="Cheng J.-F."/>
            <person name="Hugenholtz P."/>
            <person name="Woyke T."/>
            <person name="Wu D."/>
            <person name="Tindall B."/>
            <person name="Faehrich R."/>
            <person name="Brambilla E."/>
            <person name="Klenk H.-P."/>
            <person name="Eisen J.A."/>
        </authorList>
    </citation>
    <scope>NUCLEOTIDE SEQUENCE [LARGE SCALE GENOMIC DNA]</scope>
    <source>
        <strain evidence="2">ATCC 29530 / DSM 19594 / LMG 11500 / NCIMB 11436 / LSU 4</strain>
        <plasmid evidence="2">pRUNSL01</plasmid>
    </source>
</reference>
<dbReference type="AlphaFoldDB" id="A0A7U3ZRC5"/>
<dbReference type="EMBL" id="CP002860">
    <property type="protein sequence ID" value="AEI51950.1"/>
    <property type="molecule type" value="Genomic_DNA"/>
</dbReference>
<gene>
    <name evidence="1" type="ordered locus">Runsl_5661</name>
</gene>
<dbReference type="KEGG" id="rsi:Runsl_5661"/>
<protein>
    <submittedName>
        <fullName evidence="1">Uncharacterized protein</fullName>
    </submittedName>
</protein>
<name>A0A7U3ZRC5_RUNSL</name>